<dbReference type="GO" id="GO:0006352">
    <property type="term" value="P:DNA-templated transcription initiation"/>
    <property type="evidence" value="ECO:0007669"/>
    <property type="project" value="InterPro"/>
</dbReference>
<evidence type="ECO:0000259" key="6">
    <source>
        <dbReference type="Pfam" id="PF04542"/>
    </source>
</evidence>
<evidence type="ECO:0000256" key="3">
    <source>
        <dbReference type="ARBA" id="ARBA00023082"/>
    </source>
</evidence>
<evidence type="ECO:0000256" key="2">
    <source>
        <dbReference type="ARBA" id="ARBA00023015"/>
    </source>
</evidence>
<dbReference type="InterPro" id="IPR014284">
    <property type="entry name" value="RNA_pol_sigma-70_dom"/>
</dbReference>
<dbReference type="EMBL" id="PGFG01000001">
    <property type="protein sequence ID" value="PJJ75568.1"/>
    <property type="molecule type" value="Genomic_DNA"/>
</dbReference>
<dbReference type="Gene3D" id="1.10.1740.10">
    <property type="match status" value="1"/>
</dbReference>
<dbReference type="PANTHER" id="PTHR43133:SF8">
    <property type="entry name" value="RNA POLYMERASE SIGMA FACTOR HI_1459-RELATED"/>
    <property type="match status" value="1"/>
</dbReference>
<evidence type="ECO:0000256" key="4">
    <source>
        <dbReference type="ARBA" id="ARBA00023125"/>
    </source>
</evidence>
<evidence type="ECO:0000313" key="7">
    <source>
        <dbReference type="EMBL" id="PJJ75568.1"/>
    </source>
</evidence>
<evidence type="ECO:0000256" key="5">
    <source>
        <dbReference type="ARBA" id="ARBA00023163"/>
    </source>
</evidence>
<keyword evidence="3" id="KW-0731">Sigma factor</keyword>
<sequence>MLDRLLCHDREALQQIYDSCFPMIRALVKKNNGFEEDAEDIFQETLIILLERAQSPDFVLTCRLKTYIYAVSRHLWLKRLESAQRQLPLADGLADWIPVADDIAQHEERDQAFRNMEAALNQLGEPCRSLLEQYYIMNKSMAEIAEIFGYTNADNAKTQKYKCLMRLKKIFFAYQTNKSDKPFSEP</sequence>
<evidence type="ECO:0000256" key="1">
    <source>
        <dbReference type="ARBA" id="ARBA00010641"/>
    </source>
</evidence>
<dbReference type="InterPro" id="IPR039425">
    <property type="entry name" value="RNA_pol_sigma-70-like"/>
</dbReference>
<dbReference type="Pfam" id="PF04542">
    <property type="entry name" value="Sigma70_r2"/>
    <property type="match status" value="1"/>
</dbReference>
<organism evidence="7 8">
    <name type="scientific">Thermoflavifilum aggregans</name>
    <dbReference type="NCBI Taxonomy" id="454188"/>
    <lineage>
        <taxon>Bacteria</taxon>
        <taxon>Pseudomonadati</taxon>
        <taxon>Bacteroidota</taxon>
        <taxon>Chitinophagia</taxon>
        <taxon>Chitinophagales</taxon>
        <taxon>Chitinophagaceae</taxon>
        <taxon>Thermoflavifilum</taxon>
    </lineage>
</organism>
<accession>A0A2M9CUS9</accession>
<dbReference type="InterPro" id="IPR013324">
    <property type="entry name" value="RNA_pol_sigma_r3/r4-like"/>
</dbReference>
<dbReference type="Gene3D" id="1.10.10.10">
    <property type="entry name" value="Winged helix-like DNA-binding domain superfamily/Winged helix DNA-binding domain"/>
    <property type="match status" value="1"/>
</dbReference>
<gene>
    <name evidence="7" type="ORF">BXY57_1147</name>
</gene>
<protein>
    <submittedName>
        <fullName evidence="7">RNA polymerase sigma factor (Sigma-70 family)</fullName>
    </submittedName>
</protein>
<dbReference type="AlphaFoldDB" id="A0A2M9CUS9"/>
<dbReference type="GO" id="GO:0003677">
    <property type="term" value="F:DNA binding"/>
    <property type="evidence" value="ECO:0007669"/>
    <property type="project" value="UniProtKB-KW"/>
</dbReference>
<keyword evidence="8" id="KW-1185">Reference proteome</keyword>
<dbReference type="InterPro" id="IPR036388">
    <property type="entry name" value="WH-like_DNA-bd_sf"/>
</dbReference>
<keyword evidence="4" id="KW-0238">DNA-binding</keyword>
<dbReference type="PANTHER" id="PTHR43133">
    <property type="entry name" value="RNA POLYMERASE ECF-TYPE SIGMA FACTO"/>
    <property type="match status" value="1"/>
</dbReference>
<proteinExistence type="inferred from homology"/>
<keyword evidence="5" id="KW-0804">Transcription</keyword>
<name>A0A2M9CUS9_9BACT</name>
<dbReference type="SUPFAM" id="SSF88946">
    <property type="entry name" value="Sigma2 domain of RNA polymerase sigma factors"/>
    <property type="match status" value="1"/>
</dbReference>
<dbReference type="Proteomes" id="UP000230000">
    <property type="component" value="Unassembled WGS sequence"/>
</dbReference>
<dbReference type="NCBIfam" id="TIGR02937">
    <property type="entry name" value="sigma70-ECF"/>
    <property type="match status" value="1"/>
</dbReference>
<dbReference type="InterPro" id="IPR013325">
    <property type="entry name" value="RNA_pol_sigma_r2"/>
</dbReference>
<reference evidence="7 8" key="1">
    <citation type="submission" date="2017-11" db="EMBL/GenBank/DDBJ databases">
        <title>Genomic Encyclopedia of Archaeal and Bacterial Type Strains, Phase II (KMG-II): From Individual Species to Whole Genera.</title>
        <authorList>
            <person name="Goeker M."/>
        </authorList>
    </citation>
    <scope>NUCLEOTIDE SEQUENCE [LARGE SCALE GENOMIC DNA]</scope>
    <source>
        <strain evidence="7 8">DSM 27268</strain>
    </source>
</reference>
<dbReference type="SUPFAM" id="SSF88659">
    <property type="entry name" value="Sigma3 and sigma4 domains of RNA polymerase sigma factors"/>
    <property type="match status" value="1"/>
</dbReference>
<feature type="domain" description="RNA polymerase sigma-70 region 2" evidence="6">
    <location>
        <begin position="17"/>
        <end position="85"/>
    </location>
</feature>
<dbReference type="GO" id="GO:0016987">
    <property type="term" value="F:sigma factor activity"/>
    <property type="evidence" value="ECO:0007669"/>
    <property type="project" value="UniProtKB-KW"/>
</dbReference>
<keyword evidence="2" id="KW-0805">Transcription regulation</keyword>
<comment type="similarity">
    <text evidence="1">Belongs to the sigma-70 factor family. ECF subfamily.</text>
</comment>
<dbReference type="InterPro" id="IPR007627">
    <property type="entry name" value="RNA_pol_sigma70_r2"/>
</dbReference>
<evidence type="ECO:0000313" key="8">
    <source>
        <dbReference type="Proteomes" id="UP000230000"/>
    </source>
</evidence>
<comment type="caution">
    <text evidence="7">The sequence shown here is derived from an EMBL/GenBank/DDBJ whole genome shotgun (WGS) entry which is preliminary data.</text>
</comment>